<feature type="compositionally biased region" description="Basic and acidic residues" evidence="1">
    <location>
        <begin position="1"/>
        <end position="17"/>
    </location>
</feature>
<dbReference type="Gene3D" id="2.60.200.60">
    <property type="match status" value="1"/>
</dbReference>
<name>A0ABY7SHS9_9RHOB</name>
<accession>A0ABY7SHS9</accession>
<evidence type="ECO:0000313" key="2">
    <source>
        <dbReference type="EMBL" id="WCR06554.1"/>
    </source>
</evidence>
<sequence>MPSVSRKTDLGAGHDRCAGTPAISGSPDVELNGLPALRLGDRLEPHSCSKHKPHERTVAEGSSTVFVNGRSLVRIGDAIDCGGEMAQGSPNVFADDNY</sequence>
<dbReference type="InterPro" id="IPR008727">
    <property type="entry name" value="PAAR_motif"/>
</dbReference>
<feature type="region of interest" description="Disordered" evidence="1">
    <location>
        <begin position="1"/>
        <end position="30"/>
    </location>
</feature>
<organism evidence="2 3">
    <name type="scientific">Paracoccus fistulariae</name>
    <dbReference type="NCBI Taxonomy" id="658446"/>
    <lineage>
        <taxon>Bacteria</taxon>
        <taxon>Pseudomonadati</taxon>
        <taxon>Pseudomonadota</taxon>
        <taxon>Alphaproteobacteria</taxon>
        <taxon>Rhodobacterales</taxon>
        <taxon>Paracoccaceae</taxon>
        <taxon>Paracoccus</taxon>
    </lineage>
</organism>
<dbReference type="Proteomes" id="UP001219349">
    <property type="component" value="Chromosome"/>
</dbReference>
<gene>
    <name evidence="2" type="ORF">JHX87_13850</name>
</gene>
<dbReference type="CDD" id="cd14737">
    <property type="entry name" value="PAAR_1"/>
    <property type="match status" value="1"/>
</dbReference>
<reference evidence="2 3" key="1">
    <citation type="submission" date="2021-01" db="EMBL/GenBank/DDBJ databases">
        <title>Biogeographic distribution of Paracoccus.</title>
        <authorList>
            <person name="Hollensteiner J."/>
            <person name="Leineberger J."/>
            <person name="Brinkhoff T."/>
            <person name="Daniel R."/>
        </authorList>
    </citation>
    <scope>NUCLEOTIDE SEQUENCE [LARGE SCALE GENOMIC DNA]</scope>
    <source>
        <strain evidence="2 3">KCTC 22803</strain>
    </source>
</reference>
<dbReference type="EMBL" id="CP067136">
    <property type="protein sequence ID" value="WCR06554.1"/>
    <property type="molecule type" value="Genomic_DNA"/>
</dbReference>
<proteinExistence type="predicted"/>
<keyword evidence="3" id="KW-1185">Reference proteome</keyword>
<evidence type="ECO:0000313" key="3">
    <source>
        <dbReference type="Proteomes" id="UP001219349"/>
    </source>
</evidence>
<dbReference type="Pfam" id="PF05488">
    <property type="entry name" value="PAAR_motif"/>
    <property type="match status" value="1"/>
</dbReference>
<evidence type="ECO:0000256" key="1">
    <source>
        <dbReference type="SAM" id="MobiDB-lite"/>
    </source>
</evidence>
<protein>
    <submittedName>
        <fullName evidence="2">PAAR domain-containing protein</fullName>
    </submittedName>
</protein>
<dbReference type="RefSeq" id="WP_271886978.1">
    <property type="nucleotide sequence ID" value="NZ_CP067136.1"/>
</dbReference>